<proteinExistence type="predicted"/>
<evidence type="ECO:0000313" key="2">
    <source>
        <dbReference type="Proteomes" id="UP001375240"/>
    </source>
</evidence>
<keyword evidence="2" id="KW-1185">Reference proteome</keyword>
<name>A0AAV9VDI2_9PEZI</name>
<organism evidence="1 2">
    <name type="scientific">Orbilia brochopaga</name>
    <dbReference type="NCBI Taxonomy" id="3140254"/>
    <lineage>
        <taxon>Eukaryota</taxon>
        <taxon>Fungi</taxon>
        <taxon>Dikarya</taxon>
        <taxon>Ascomycota</taxon>
        <taxon>Pezizomycotina</taxon>
        <taxon>Orbiliomycetes</taxon>
        <taxon>Orbiliales</taxon>
        <taxon>Orbiliaceae</taxon>
        <taxon>Orbilia</taxon>
    </lineage>
</organism>
<evidence type="ECO:0008006" key="3">
    <source>
        <dbReference type="Google" id="ProtNLM"/>
    </source>
</evidence>
<dbReference type="AlphaFoldDB" id="A0AAV9VDI2"/>
<dbReference type="Gene3D" id="3.80.10.10">
    <property type="entry name" value="Ribonuclease Inhibitor"/>
    <property type="match status" value="1"/>
</dbReference>
<gene>
    <name evidence="1" type="ORF">TWF696_000251</name>
</gene>
<dbReference type="Proteomes" id="UP001375240">
    <property type="component" value="Unassembled WGS sequence"/>
</dbReference>
<reference evidence="1 2" key="1">
    <citation type="submission" date="2019-10" db="EMBL/GenBank/DDBJ databases">
        <authorList>
            <person name="Palmer J.M."/>
        </authorList>
    </citation>
    <scope>NUCLEOTIDE SEQUENCE [LARGE SCALE GENOMIC DNA]</scope>
    <source>
        <strain evidence="1 2">TWF696</strain>
    </source>
</reference>
<evidence type="ECO:0000313" key="1">
    <source>
        <dbReference type="EMBL" id="KAK6359084.1"/>
    </source>
</evidence>
<sequence>MASLSPLCDLPFELFGEVAANLDKASIKALRLACPTPKVSAATRPLLFRSIALRLGTLDWTLNWARSRFACLDALQDEAALQWSIFSECRKLVIDTRYPFVVTADKAIDRRDEVDKLGIQAFEDELIDPLRVSIPEIEQEAFLSLLRRVHSAATGLHTVEWRTTDDAPLEMHNDICDLLFPPAAAQRYTLDVAITVTPSEGTPYLEKLANINFLAIKIAARRRSEFNPSAEFQNTGDVVKRCPDLRGFEFYSKAAVFTYETSEPLRAPLNRISGSKLEIFKADSNLGFTHALNWNKLRNVKELWISGDSSITYIQDLSELFHGFNEVGASLDRLSVENYNEPIHRYLLDSRSTLSDLELWGFWKSEKLGEDFWEQIIPRHAPTLRRLKIYNLSNPRIWSWLDWEANYAKKNLRKCTQLEDLTIAFCDGHKCYLLELVENLLPACPRLHTISLVYNLYTPKGGIQATNQALKAWTSTNSSIFDGRALTLRYDDPYKGCMCFPRRTPEDEIPELWFDRLVQTWRLARNDGVYRFDRQNDLYLTDDKLAWTSTTYSLLNEAMLFSF</sequence>
<protein>
    <recommendedName>
        <fullName evidence="3">F-box domain-containing protein</fullName>
    </recommendedName>
</protein>
<dbReference type="InterPro" id="IPR032675">
    <property type="entry name" value="LRR_dom_sf"/>
</dbReference>
<comment type="caution">
    <text evidence="1">The sequence shown here is derived from an EMBL/GenBank/DDBJ whole genome shotgun (WGS) entry which is preliminary data.</text>
</comment>
<dbReference type="SUPFAM" id="SSF52047">
    <property type="entry name" value="RNI-like"/>
    <property type="match status" value="1"/>
</dbReference>
<accession>A0AAV9VDI2</accession>
<dbReference type="EMBL" id="JAVHNQ010000001">
    <property type="protein sequence ID" value="KAK6359084.1"/>
    <property type="molecule type" value="Genomic_DNA"/>
</dbReference>